<comment type="function">
    <text evidence="1">Could be a virulence factor.</text>
</comment>
<comment type="subcellular location">
    <subcellularLocation>
        <location evidence="2">Secreted</location>
    </subcellularLocation>
</comment>
<evidence type="ECO:0000259" key="6">
    <source>
        <dbReference type="PROSITE" id="PS50035"/>
    </source>
</evidence>
<dbReference type="SUPFAM" id="SSF56024">
    <property type="entry name" value="Phospholipase D/nuclease"/>
    <property type="match status" value="2"/>
</dbReference>
<accession>A0ABT3NY84</accession>
<comment type="caution">
    <text evidence="7">The sequence shown here is derived from an EMBL/GenBank/DDBJ whole genome shotgun (WGS) entry which is preliminary data.</text>
</comment>
<evidence type="ECO:0000313" key="8">
    <source>
        <dbReference type="Proteomes" id="UP001526430"/>
    </source>
</evidence>
<dbReference type="CDD" id="cd09110">
    <property type="entry name" value="PLDc_CLS_1"/>
    <property type="match status" value="1"/>
</dbReference>
<feature type="domain" description="PLD phosphodiesterase" evidence="6">
    <location>
        <begin position="345"/>
        <end position="372"/>
    </location>
</feature>
<keyword evidence="8" id="KW-1185">Reference proteome</keyword>
<gene>
    <name evidence="7" type="ORF">OF850_15895</name>
</gene>
<dbReference type="InterPro" id="IPR001736">
    <property type="entry name" value="PLipase_D/transphosphatidylase"/>
</dbReference>
<dbReference type="EMBL" id="JAPFQI010000013">
    <property type="protein sequence ID" value="MCW8087115.1"/>
    <property type="molecule type" value="Genomic_DNA"/>
</dbReference>
<dbReference type="PROSITE" id="PS51257">
    <property type="entry name" value="PROKAR_LIPOPROTEIN"/>
    <property type="match status" value="1"/>
</dbReference>
<dbReference type="InterPro" id="IPR025202">
    <property type="entry name" value="PLD-like_dom"/>
</dbReference>
<evidence type="ECO:0000256" key="4">
    <source>
        <dbReference type="ARBA" id="ARBA00022525"/>
    </source>
</evidence>
<reference evidence="7 8" key="1">
    <citation type="submission" date="2022-10" db="EMBL/GenBank/DDBJ databases">
        <title>Roseococcus glaciei nov., sp. nov., isolated from glacier.</title>
        <authorList>
            <person name="Liu Q."/>
            <person name="Xin Y.-H."/>
        </authorList>
    </citation>
    <scope>NUCLEOTIDE SEQUENCE [LARGE SCALE GENOMIC DNA]</scope>
    <source>
        <strain evidence="7 8">MDT2-1-1</strain>
    </source>
</reference>
<evidence type="ECO:0000256" key="3">
    <source>
        <dbReference type="ARBA" id="ARBA00018392"/>
    </source>
</evidence>
<dbReference type="Proteomes" id="UP001526430">
    <property type="component" value="Unassembled WGS sequence"/>
</dbReference>
<dbReference type="CDD" id="cd09159">
    <property type="entry name" value="PLDc_ybhO_like_2"/>
    <property type="match status" value="1"/>
</dbReference>
<feature type="domain" description="PLD phosphodiesterase" evidence="6">
    <location>
        <begin position="159"/>
        <end position="186"/>
    </location>
</feature>
<dbReference type="SMART" id="SM00155">
    <property type="entry name" value="PLDc"/>
    <property type="match status" value="2"/>
</dbReference>
<dbReference type="Pfam" id="PF13091">
    <property type="entry name" value="PLDc_2"/>
    <property type="match status" value="2"/>
</dbReference>
<name>A0ABT3NY84_9PROT</name>
<dbReference type="PROSITE" id="PS50035">
    <property type="entry name" value="PLD"/>
    <property type="match status" value="2"/>
</dbReference>
<dbReference type="PANTHER" id="PTHR21248:SF22">
    <property type="entry name" value="PHOSPHOLIPASE D"/>
    <property type="match status" value="1"/>
</dbReference>
<evidence type="ECO:0000256" key="1">
    <source>
        <dbReference type="ARBA" id="ARBA00003145"/>
    </source>
</evidence>
<evidence type="ECO:0000256" key="5">
    <source>
        <dbReference type="ARBA" id="ARBA00029594"/>
    </source>
</evidence>
<evidence type="ECO:0000313" key="7">
    <source>
        <dbReference type="EMBL" id="MCW8087115.1"/>
    </source>
</evidence>
<proteinExistence type="predicted"/>
<organism evidence="7 8">
    <name type="scientific">Sabulicella glaciei</name>
    <dbReference type="NCBI Taxonomy" id="2984948"/>
    <lineage>
        <taxon>Bacteria</taxon>
        <taxon>Pseudomonadati</taxon>
        <taxon>Pseudomonadota</taxon>
        <taxon>Alphaproteobacteria</taxon>
        <taxon>Acetobacterales</taxon>
        <taxon>Acetobacteraceae</taxon>
        <taxon>Sabulicella</taxon>
    </lineage>
</organism>
<protein>
    <recommendedName>
        <fullName evidence="3">Phospholipase D</fullName>
    </recommendedName>
    <alternativeName>
        <fullName evidence="5">Choline phosphatase</fullName>
    </alternativeName>
</protein>
<evidence type="ECO:0000256" key="2">
    <source>
        <dbReference type="ARBA" id="ARBA00004613"/>
    </source>
</evidence>
<sequence length="432" mass="47418">MRAAMAWQGTTGRREALALLLGLGGCASFPELPEAGIAGHALFREAMADAPVLPGNAVALLAGGQRILLEIFRMIEAARDHVHLEFFIVEDVRRPGSGASLFALLHRKLREGVAVNLIYDSLGSSRTTRAEFAALREAGARLLSFNPANPLEARGAWRPNHRTHRKILVVDGRVALTGGANLQGVYANRCGPGAVDPEEDPEEACWDDVALRIEGPAVPAFQRLFLDTWTNQGGGPLSERNWFPPPRRPGRTAMRVLGSSPVRGRPLFHVVRLAALEEARRRAVICTGYFVPAPREMTEILRAARRGVEVRLLLPGASDHAVPLHIQRSLYGDLLGAGVRIFEVHDRVMHAKLAVMDGEWSAVGSSNLDRRSAAWNDEVDTILLGPEFGGALERLLRDRMAGAREVTLEQWQARPFGQRVREVLSWPFADQL</sequence>
<keyword evidence="4" id="KW-0964">Secreted</keyword>
<dbReference type="PANTHER" id="PTHR21248">
    <property type="entry name" value="CARDIOLIPIN SYNTHASE"/>
    <property type="match status" value="1"/>
</dbReference>
<dbReference type="Gene3D" id="3.30.870.10">
    <property type="entry name" value="Endonuclease Chain A"/>
    <property type="match status" value="2"/>
</dbReference>